<feature type="transmembrane region" description="Helical" evidence="2">
    <location>
        <begin position="51"/>
        <end position="69"/>
    </location>
</feature>
<feature type="region of interest" description="Disordered" evidence="1">
    <location>
        <begin position="18"/>
        <end position="46"/>
    </location>
</feature>
<sequence length="102" mass="10906">MKSRQIYELRTINLKVRESGGGAGHTEDGGDKDGGDKGGGGKDGGNKDGRVVLAVVLSVAVVAVLFVIYRKKGKRLNSNQRPADTKDVEEPLQHVNVSTGWF</sequence>
<keyword evidence="4" id="KW-1185">Reference proteome</keyword>
<organism evidence="3 4">
    <name type="scientific">Channa striata</name>
    <name type="common">Snakehead murrel</name>
    <name type="synonym">Ophicephalus striatus</name>
    <dbReference type="NCBI Taxonomy" id="64152"/>
    <lineage>
        <taxon>Eukaryota</taxon>
        <taxon>Metazoa</taxon>
        <taxon>Chordata</taxon>
        <taxon>Craniata</taxon>
        <taxon>Vertebrata</taxon>
        <taxon>Euteleostomi</taxon>
        <taxon>Actinopterygii</taxon>
        <taxon>Neopterygii</taxon>
        <taxon>Teleostei</taxon>
        <taxon>Neoteleostei</taxon>
        <taxon>Acanthomorphata</taxon>
        <taxon>Anabantaria</taxon>
        <taxon>Anabantiformes</taxon>
        <taxon>Channoidei</taxon>
        <taxon>Channidae</taxon>
        <taxon>Channa</taxon>
    </lineage>
</organism>
<keyword evidence="2" id="KW-0812">Transmembrane</keyword>
<keyword evidence="2" id="KW-1133">Transmembrane helix</keyword>
<comment type="caution">
    <text evidence="3">The sequence shown here is derived from an EMBL/GenBank/DDBJ whole genome shotgun (WGS) entry which is preliminary data.</text>
</comment>
<proteinExistence type="predicted"/>
<protein>
    <submittedName>
        <fullName evidence="3">Uncharacterized protein</fullName>
    </submittedName>
</protein>
<evidence type="ECO:0000313" key="4">
    <source>
        <dbReference type="Proteomes" id="UP001187415"/>
    </source>
</evidence>
<feature type="compositionally biased region" description="Basic and acidic residues" evidence="1">
    <location>
        <begin position="25"/>
        <end position="46"/>
    </location>
</feature>
<dbReference type="Proteomes" id="UP001187415">
    <property type="component" value="Unassembled WGS sequence"/>
</dbReference>
<evidence type="ECO:0000256" key="2">
    <source>
        <dbReference type="SAM" id="Phobius"/>
    </source>
</evidence>
<evidence type="ECO:0000313" key="3">
    <source>
        <dbReference type="EMBL" id="KAK2813067.1"/>
    </source>
</evidence>
<reference evidence="3" key="1">
    <citation type="submission" date="2023-07" db="EMBL/GenBank/DDBJ databases">
        <title>Chromosome-level Genome Assembly of Striped Snakehead (Channa striata).</title>
        <authorList>
            <person name="Liu H."/>
        </authorList>
    </citation>
    <scope>NUCLEOTIDE SEQUENCE</scope>
    <source>
        <strain evidence="3">Gz</strain>
        <tissue evidence="3">Muscle</tissue>
    </source>
</reference>
<name>A0AA88IG90_CHASR</name>
<dbReference type="EMBL" id="JAUPFM010000108">
    <property type="protein sequence ID" value="KAK2813067.1"/>
    <property type="molecule type" value="Genomic_DNA"/>
</dbReference>
<keyword evidence="2" id="KW-0472">Membrane</keyword>
<gene>
    <name evidence="3" type="ORF">Q5P01_000893</name>
</gene>
<dbReference type="AlphaFoldDB" id="A0AA88IG90"/>
<evidence type="ECO:0000256" key="1">
    <source>
        <dbReference type="SAM" id="MobiDB-lite"/>
    </source>
</evidence>
<accession>A0AA88IG90</accession>